<proteinExistence type="predicted"/>
<accession>A0A2D4IHE8</accession>
<dbReference type="EMBL" id="IACK01110389">
    <property type="protein sequence ID" value="LAA83638.1"/>
    <property type="molecule type" value="Transcribed_RNA"/>
</dbReference>
<evidence type="ECO:0000313" key="1">
    <source>
        <dbReference type="EMBL" id="LAA83638.1"/>
    </source>
</evidence>
<sequence length="115" mass="13698">MMCILEICVKARKYWSKIHTWLEKMIKQHIDLKPEIFLLGIMPEGYDKGTIYLILHVLTTVRIVFAQYWKNENTPSDEDVIQKILDCAEMDRLTLKIKDKEDTEYYQHGIDFMNG</sequence>
<dbReference type="AlphaFoldDB" id="A0A2D4IHE8"/>
<name>A0A2D4IHE8_MICLE</name>
<reference evidence="1" key="1">
    <citation type="submission" date="2017-07" db="EMBL/GenBank/DDBJ databases">
        <authorList>
            <person name="Mikheyev A."/>
            <person name="Grau M."/>
        </authorList>
    </citation>
    <scope>NUCLEOTIDE SEQUENCE</scope>
    <source>
        <tissue evidence="1">Venom_gland</tissue>
    </source>
</reference>
<reference evidence="1" key="2">
    <citation type="submission" date="2017-11" db="EMBL/GenBank/DDBJ databases">
        <title>Coralsnake Venomics: Analyses of Venom Gland Transcriptomes and Proteomes of Six Brazilian Taxa.</title>
        <authorList>
            <person name="Aird S.D."/>
            <person name="Jorge da Silva N."/>
            <person name="Qiu L."/>
            <person name="Villar-Briones A."/>
            <person name="Aparecida-Saddi V."/>
            <person name="Campos-Telles M.P."/>
            <person name="Grau M."/>
            <person name="Mikheyev A.S."/>
        </authorList>
    </citation>
    <scope>NUCLEOTIDE SEQUENCE</scope>
    <source>
        <tissue evidence="1">Venom_gland</tissue>
    </source>
</reference>
<protein>
    <submittedName>
        <fullName evidence="1">Uncharacterized protein</fullName>
    </submittedName>
</protein>
<organism evidence="1">
    <name type="scientific">Micrurus lemniscatus lemniscatus</name>
    <dbReference type="NCBI Taxonomy" id="129467"/>
    <lineage>
        <taxon>Eukaryota</taxon>
        <taxon>Metazoa</taxon>
        <taxon>Chordata</taxon>
        <taxon>Craniata</taxon>
        <taxon>Vertebrata</taxon>
        <taxon>Euteleostomi</taxon>
        <taxon>Lepidosauria</taxon>
        <taxon>Squamata</taxon>
        <taxon>Bifurcata</taxon>
        <taxon>Unidentata</taxon>
        <taxon>Episquamata</taxon>
        <taxon>Toxicofera</taxon>
        <taxon>Serpentes</taxon>
        <taxon>Colubroidea</taxon>
        <taxon>Elapidae</taxon>
        <taxon>Elapinae</taxon>
        <taxon>Micrurus</taxon>
    </lineage>
</organism>